<reference evidence="1 2" key="1">
    <citation type="journal article" date="2011" name="BMC Genomics">
        <title>Genome-wide analysis of the role of GlnR in Streptomyces venezuelae provides new insights into global nitrogen regulation in actinomycetes.</title>
        <authorList>
            <person name="Pullan S.T."/>
            <person name="Bibb M.J."/>
            <person name="Merrick M."/>
        </authorList>
    </citation>
    <scope>NUCLEOTIDE SEQUENCE [LARGE SCALE GENOMIC DNA]</scope>
    <source>
        <strain evidence="2">ATCC 10712 / CBS 650.69 / DSM 40230 / JCM 4526 / NBRC 13096 / PD 04745</strain>
    </source>
</reference>
<accession>F2R0T0</accession>
<dbReference type="KEGG" id="sve:SVEN_2161"/>
<sequence length="307" mass="33286">MAMTGPQRIPGAVFDLFFGTGRYSGSDMEVNCGVIHTTEGPTLYDYQDGASAPTVTSVPDFKNKRLVHHQHFDVDESARALVNKPGGVQTNTANVFQWELVGTCDPATHSKWTRQGIAHIYWPEPPDWAVRDVAALMRWLNQQHGIPLTGRAEWMAYPASYGNSRVRMSFAEWTSFKGWCGHQHVPENDHGDPGALPFARILAVAKGGTPPQEVPDMDATQAKQLAEVYKVLVPYMGWQYKGAGKTDAWGLLNNLTAQVAAQTAAIKALAGQLGDDVDTATVVAAVEKAIKDAVVKVSVDVTGPTNS</sequence>
<protein>
    <submittedName>
        <fullName evidence="1">Uncharacterized protein</fullName>
    </submittedName>
</protein>
<dbReference type="HOGENOM" id="CLU_905912_0_0_11"/>
<keyword evidence="2" id="KW-1185">Reference proteome</keyword>
<organism evidence="1 2">
    <name type="scientific">Streptomyces venezuelae (strain ATCC 10712 / CBS 650.69 / DSM 40230 / JCM 4526 / NBRC 13096 / PD 04745)</name>
    <dbReference type="NCBI Taxonomy" id="953739"/>
    <lineage>
        <taxon>Bacteria</taxon>
        <taxon>Bacillati</taxon>
        <taxon>Actinomycetota</taxon>
        <taxon>Actinomycetes</taxon>
        <taxon>Kitasatosporales</taxon>
        <taxon>Streptomycetaceae</taxon>
        <taxon>Streptomyces</taxon>
    </lineage>
</organism>
<dbReference type="eggNOG" id="COG0739">
    <property type="taxonomic scope" value="Bacteria"/>
</dbReference>
<dbReference type="RefSeq" id="WP_015033365.1">
    <property type="nucleotide sequence ID" value="NC_018750.1"/>
</dbReference>
<proteinExistence type="predicted"/>
<dbReference type="PATRIC" id="fig|953739.5.peg.4318"/>
<dbReference type="EMBL" id="FR845719">
    <property type="protein sequence ID" value="CCA55447.1"/>
    <property type="molecule type" value="Genomic_DNA"/>
</dbReference>
<dbReference type="GeneID" id="51862729"/>
<name>F2R0T0_STRVP</name>
<dbReference type="STRING" id="953739.SVEN_2161"/>
<dbReference type="AlphaFoldDB" id="F2R0T0"/>
<evidence type="ECO:0000313" key="2">
    <source>
        <dbReference type="Proteomes" id="UP000006854"/>
    </source>
</evidence>
<dbReference type="Proteomes" id="UP000006854">
    <property type="component" value="Chromosome"/>
</dbReference>
<evidence type="ECO:0000313" key="1">
    <source>
        <dbReference type="EMBL" id="CCA55447.1"/>
    </source>
</evidence>
<gene>
    <name evidence="1" type="ordered locus">SVEN_2161</name>
</gene>